<keyword evidence="1" id="KW-1133">Transmembrane helix</keyword>
<sequence length="2941" mass="324129">MGIDIQDMGLYLNIAFFSVLAIGFIFGLIKGFRRSLYTFIITLIFLAVFFLTVNTVVSWFYEAEISFLNNLYQQYLPVEGTPQSVRDIVHLMLQESAGEYFNASESSAQVIAFIDSLGTFILKIVYTILYFTVFQIIYRFLFFIIGLFIFAKGRAKNKKGKRSRPLGGVFGTLTAALNLFVMIIVLSGVISIAESLSSLDLIQGQEVSLTSQAKPKITDFNQSLNKVGRLQYNELAEADQQLNEALESLNGIIDAYNSNIIIQVVDSYKVEDEFTGEEKNMAIVLFDEVLSMNYKDQQIGIREDLKVFVSVANTYLSSDYYDSGNLNDIKSEEVTSIFTDLSKSKLLTSLIPVGIEVGVDSFDVDGFEIDDEFRELIYNDIDWQDEIQQLGGVVTAGIMILENANPTGEEIDYTTVPFDGDLTETMFTELSNSKLAEYGAFIAFDYVLTNNEDVGSVFITVPENIDWVKEFKAFGMIANEILSTGITVSDFENTEGQDLLLLFSGVDLTVLMESDLTTRALVNILSGKTNISLNIEFLKIPTLTDAEWLDTLDQDGDLLASGELRLILESLNIMVQYLEEIDFDNLDPAQLSSFTDSDIDNMFNSLILVASITEVIKTLDTGGIELIIPDSVLDNDGYITKTEVKTLFKSIKLIASETACDPDDDQCATEGFDIDKAFALEPNQIGQLFESEILYASSAKMLIDFEQLIVPEDVKETILVEANDVIIISREELISAFIAVGAMDISIDEELVFDESILLNLSKDPDNDPTTLDTSKTDKLFASKVLHATISDFLLKQANPTPPETSNIIIPYFSSENYEVPEGEDPTNLVIIEDAIGDVTYVSSYELVEILQAVLILDITDFSTIDDFDLGLIIENTDELLDSAILHATISDQLKNSSTSESLVVPSQDIDGFSIEITVGEDEEATTYIKKTELSAIFNSLDILGIEDLNNITVETLDFALIIDNIDDLLASAILHATISSEIFAQTDNEALVLPSLDLNNSPVIKNVDQTDYIVKAEISNTLQALQVFGIEDFDDFNTMTFDSSLIQKLSVDPITDPTSLDQNKSSKIFSSKIIHASLSKVLFDAGAPDEITGESDLIVPYVAAVNYTGTSSDLVRFVTDDGDEYIIEAELTELFKSVLALDIEDFNEVDTLFLSDILPHRNIIFNSAILQATISDKIIELGNDGNLTVPSLDLNNDLIIMSKGDVSKNQNTEYIDKDELINTLEALDALGINDFNNIEVDASIIKEMSVDPINDPTTLDESKADTVLSSKIVHATISQVLFDAGEPDEITGESDLIIPYVAASNYSSTSSSLVRFVSNDSDTYIIEEELTELFRAVLALDIADFNQVDSLFLSDILPHRFIIFNSAILQATISDKIIELGNDGNLTVPNLDLSNQEILTTKGDALLNEDTTYIIENELINTLEALDVLGINDFNNVEVDASIIKEMGTDADNTILDETKSNTVLSSKIVHATISQVLFDAGAPDEITGESDLIIPYVAAINYSSTSSDLVRFISNDSDTYIIEEELTELFRAVLALDIDDFNQVDSLLLSDILPHRNFIFNSAILQATISDKIIELGNDGDLTVPSLDLSNEEVLTTKGDTLLNEDTTYIIEDELINTLEALDVLGINDFNNVVVDASIIKEMGTDADNTVLDESKSATVLSSKIVHATISQVLFDAATPDEITGESDLIVPFEATEIYSSTSNAEVRFITSDTDTYIVEDELTELFRAVLALDIDDFGQVDTLLLSDIIPHKDFIFDSAIIHATISDKIIELGNDGDLTVPSLDLSNQEVLTTKGDALLEEDTDYVVKVELINTLLALQVLNINDFNNVEVDASIIKEMGTDADNTILDETKSNTVLSSKIVHATLTKIILDSNEPDELTGERDLIVPFIASEVYTDLTDEVRFVSNDSDKYIVELELTELFRAILALDIEDFNQVDSLLLSDIIPHKDFIFDSAIIHATISDKIIELGNDGDLTVPSLDLSNIDVTISKGDVLLEEDTDYIIKTELINTLLALQVLKINDFNNVLVTTAIIKEMGTDVDNTVLDETKSSTVLASKIVHATLSKIILDSNEPDEITGERDLIVPFIAASDYSDMTDEVRFVSNDLDKYIVELELTELFRAVLALDIEDFNQIDALLLDDIIPHKDYIFNSSIIHATISDTIIQLGVDGDLTVPSMDLNNDDITFIKGDILLEEDTEYILVDELKNTLDALKVLGIQDFNNVIIDAGILQNLSVDPINDPTTLDNLKKDTVLSSKIVHASLSNMIIDSGEPDEITGIRTLIVPFIAAVDYVDLTDEVRFVTSDSDKYIVEVELTEFFQAILALNIDDFNDVDTLTLQDIINNQDDLLDSAILHATISKQVLDLEVSNTSISIPEYNDAGQSITIIDNTDIGHVITYLQKDELTNFFASVNLLGDVTTIDSFNGTVSLDLFLKSNNPTTYEDNQDTLLASSIMQATISLKVSDLDVQGKVFIPSVTINEQAVEVTHATDYFIYKNELKALINVMDVVGLTSIESFGGDFTLSSFSTEASQNTLIASAIMHRTLSQQLLDNTSIIVPRESLEENLTSEDIHITTTIASEDYIIGDEIKALITVMNIISSPEASIDSISSDIDFSKFDEDLYPGNQDILLASAIMHASLSDEMISLNDDVLFVPKYSELSQTQTDQIRFDDVSGTDFIKKSEIKHILNAFLEMGYNDLSAFDNNPTLEPSKFFDNITLYLESASFHATISNKILAGTSPNLIIPSRDIDDTYDIKIVHAELTYVESNETIALVNALNELSISDFNSAISGSAMTSLTDGQLDTILTSGSMHLSIDDIIQANSNINTNIPDKALADIFALSDILIKDEVKNFILAAKAFSGEGSDIQSVDFTTLDMVTLSNMPEGQRTTILSSMIVRNILTPQVEQADTFDPTFTLTASDYEDGLTNTFLTLAGFNRYIAHIS</sequence>
<keyword evidence="1" id="KW-0472">Membrane</keyword>
<feature type="transmembrane region" description="Helical" evidence="1">
    <location>
        <begin position="36"/>
        <end position="61"/>
    </location>
</feature>
<organism evidence="2 3">
    <name type="scientific">Hujiaoplasma nucleasis</name>
    <dbReference type="NCBI Taxonomy" id="2725268"/>
    <lineage>
        <taxon>Bacteria</taxon>
        <taxon>Bacillati</taxon>
        <taxon>Mycoplasmatota</taxon>
        <taxon>Mollicutes</taxon>
        <taxon>Candidatus Izemoplasmatales</taxon>
        <taxon>Hujiaoplasmataceae</taxon>
        <taxon>Hujiaoplasma</taxon>
    </lineage>
</organism>
<keyword evidence="1" id="KW-0812">Transmembrane</keyword>
<evidence type="ECO:0000256" key="1">
    <source>
        <dbReference type="SAM" id="Phobius"/>
    </source>
</evidence>
<feature type="transmembrane region" description="Helical" evidence="1">
    <location>
        <begin position="170"/>
        <end position="193"/>
    </location>
</feature>
<name>A0A7L6N077_9MOLU</name>
<reference evidence="2 3" key="1">
    <citation type="submission" date="2020-04" db="EMBL/GenBank/DDBJ databases">
        <authorList>
            <person name="Zheng R.K."/>
            <person name="Sun C.M."/>
        </authorList>
    </citation>
    <scope>NUCLEOTIDE SEQUENCE [LARGE SCALE GENOMIC DNA]</scope>
    <source>
        <strain evidence="3">zrk29</strain>
    </source>
</reference>
<dbReference type="EMBL" id="CP051151">
    <property type="protein sequence ID" value="QLY39660.1"/>
    <property type="molecule type" value="Genomic_DNA"/>
</dbReference>
<dbReference type="KEGG" id="tbk:HF295_01790"/>
<feature type="transmembrane region" description="Helical" evidence="1">
    <location>
        <begin position="124"/>
        <end position="150"/>
    </location>
</feature>
<evidence type="ECO:0000313" key="2">
    <source>
        <dbReference type="EMBL" id="QLY39660.1"/>
    </source>
</evidence>
<dbReference type="Proteomes" id="UP000512167">
    <property type="component" value="Chromosome"/>
</dbReference>
<gene>
    <name evidence="2" type="ORF">HF295_01790</name>
</gene>
<keyword evidence="3" id="KW-1185">Reference proteome</keyword>
<dbReference type="RefSeq" id="WP_312032138.1">
    <property type="nucleotide sequence ID" value="NZ_CP051151.1"/>
</dbReference>
<evidence type="ECO:0000313" key="3">
    <source>
        <dbReference type="Proteomes" id="UP000512167"/>
    </source>
</evidence>
<feature type="transmembrane region" description="Helical" evidence="1">
    <location>
        <begin position="12"/>
        <end position="29"/>
    </location>
</feature>
<accession>A0A7L6N077</accession>
<protein>
    <submittedName>
        <fullName evidence="2">Uncharacterized protein</fullName>
    </submittedName>
</protein>
<proteinExistence type="predicted"/>